<feature type="compositionally biased region" description="Basic and acidic residues" evidence="1">
    <location>
        <begin position="23"/>
        <end position="46"/>
    </location>
</feature>
<keyword evidence="3" id="KW-1185">Reference proteome</keyword>
<evidence type="ECO:0000256" key="1">
    <source>
        <dbReference type="SAM" id="MobiDB-lite"/>
    </source>
</evidence>
<proteinExistence type="predicted"/>
<feature type="region of interest" description="Disordered" evidence="1">
    <location>
        <begin position="1"/>
        <end position="46"/>
    </location>
</feature>
<evidence type="ECO:0000313" key="3">
    <source>
        <dbReference type="Proteomes" id="UP001470023"/>
    </source>
</evidence>
<protein>
    <submittedName>
        <fullName evidence="2">Uncharacterized protein</fullName>
    </submittedName>
</protein>
<dbReference type="Proteomes" id="UP001470023">
    <property type="component" value="Unassembled WGS sequence"/>
</dbReference>
<dbReference type="RefSeq" id="WP_352062641.1">
    <property type="nucleotide sequence ID" value="NZ_JBEPAZ010000001.1"/>
</dbReference>
<dbReference type="EMBL" id="JBEPAZ010000001">
    <property type="protein sequence ID" value="MER6426454.1"/>
    <property type="molecule type" value="Genomic_DNA"/>
</dbReference>
<name>A0ABV1TYA7_9ACTN</name>
<organism evidence="2 3">
    <name type="scientific">Streptomyces sp. 900105245</name>
    <dbReference type="NCBI Taxonomy" id="3154379"/>
    <lineage>
        <taxon>Bacteria</taxon>
        <taxon>Bacillati</taxon>
        <taxon>Actinomycetota</taxon>
        <taxon>Actinomycetes</taxon>
        <taxon>Kitasatosporales</taxon>
        <taxon>Streptomycetaceae</taxon>
        <taxon>Streptomyces</taxon>
    </lineage>
</organism>
<gene>
    <name evidence="2" type="ORF">ABT272_01700</name>
</gene>
<comment type="caution">
    <text evidence="2">The sequence shown here is derived from an EMBL/GenBank/DDBJ whole genome shotgun (WGS) entry which is preliminary data.</text>
</comment>
<reference evidence="2 3" key="1">
    <citation type="submission" date="2024-06" db="EMBL/GenBank/DDBJ databases">
        <title>The Natural Products Discovery Center: Release of the First 8490 Sequenced Strains for Exploring Actinobacteria Biosynthetic Diversity.</title>
        <authorList>
            <person name="Kalkreuter E."/>
            <person name="Kautsar S.A."/>
            <person name="Yang D."/>
            <person name="Bader C.D."/>
            <person name="Teijaro C.N."/>
            <person name="Fluegel L."/>
            <person name="Davis C.M."/>
            <person name="Simpson J.R."/>
            <person name="Lauterbach L."/>
            <person name="Steele A.D."/>
            <person name="Gui C."/>
            <person name="Meng S."/>
            <person name="Li G."/>
            <person name="Viehrig K."/>
            <person name="Ye F."/>
            <person name="Su P."/>
            <person name="Kiefer A.F."/>
            <person name="Nichols A."/>
            <person name="Cepeda A.J."/>
            <person name="Yan W."/>
            <person name="Fan B."/>
            <person name="Jiang Y."/>
            <person name="Adhikari A."/>
            <person name="Zheng C.-J."/>
            <person name="Schuster L."/>
            <person name="Cowan T.M."/>
            <person name="Smanski M.J."/>
            <person name="Chevrette M.G."/>
            <person name="De Carvalho L.P.S."/>
            <person name="Shen B."/>
        </authorList>
    </citation>
    <scope>NUCLEOTIDE SEQUENCE [LARGE SCALE GENOMIC DNA]</scope>
    <source>
        <strain evidence="2 3">NPDC001166</strain>
    </source>
</reference>
<sequence length="46" mass="4985">MTSAGHDSVRPAESGGRFVVSPHRPDVRDAVDARHTTRFPEKGARA</sequence>
<accession>A0ABV1TYA7</accession>
<evidence type="ECO:0000313" key="2">
    <source>
        <dbReference type="EMBL" id="MER6426454.1"/>
    </source>
</evidence>